<keyword evidence="7" id="KW-0479">Metal-binding</keyword>
<organism evidence="14 15">
    <name type="scientific">Sporosarcina ureae</name>
    <dbReference type="NCBI Taxonomy" id="1571"/>
    <lineage>
        <taxon>Bacteria</taxon>
        <taxon>Bacillati</taxon>
        <taxon>Bacillota</taxon>
        <taxon>Bacilli</taxon>
        <taxon>Bacillales</taxon>
        <taxon>Caryophanaceae</taxon>
        <taxon>Sporosarcina</taxon>
    </lineage>
</organism>
<evidence type="ECO:0000259" key="13">
    <source>
        <dbReference type="PROSITE" id="PS51371"/>
    </source>
</evidence>
<evidence type="ECO:0000256" key="7">
    <source>
        <dbReference type="ARBA" id="ARBA00022723"/>
    </source>
</evidence>
<dbReference type="InterPro" id="IPR038763">
    <property type="entry name" value="DHH_sf"/>
</dbReference>
<evidence type="ECO:0000256" key="12">
    <source>
        <dbReference type="RuleBase" id="RU003953"/>
    </source>
</evidence>
<dbReference type="PANTHER" id="PTHR47788:SF1">
    <property type="entry name" value="A-ADDING TRNA NUCLEOTIDYLTRANSFERASE"/>
    <property type="match status" value="1"/>
</dbReference>
<dbReference type="Pfam" id="PF02272">
    <property type="entry name" value="DHHA1"/>
    <property type="match status" value="1"/>
</dbReference>
<evidence type="ECO:0000313" key="14">
    <source>
        <dbReference type="EMBL" id="ARF13550.1"/>
    </source>
</evidence>
<dbReference type="Pfam" id="PF12627">
    <property type="entry name" value="PolyA_pol_RNAbd"/>
    <property type="match status" value="1"/>
</dbReference>
<comment type="similarity">
    <text evidence="2 12">Belongs to the tRNA nucleotidyltransferase/poly(A) polymerase family.</text>
</comment>
<dbReference type="PROSITE" id="PS51371">
    <property type="entry name" value="CBS"/>
    <property type="match status" value="2"/>
</dbReference>
<accession>A0ABN4YU44</accession>
<feature type="domain" description="CBS" evidence="13">
    <location>
        <begin position="314"/>
        <end position="372"/>
    </location>
</feature>
<evidence type="ECO:0000256" key="9">
    <source>
        <dbReference type="ARBA" id="ARBA00022842"/>
    </source>
</evidence>
<dbReference type="InterPro" id="IPR000644">
    <property type="entry name" value="CBS_dom"/>
</dbReference>
<dbReference type="InterPro" id="IPR046342">
    <property type="entry name" value="CBS_dom_sf"/>
</dbReference>
<dbReference type="PANTHER" id="PTHR47788">
    <property type="entry name" value="POLYA POLYMERASE"/>
    <property type="match status" value="1"/>
</dbReference>
<gene>
    <name evidence="14" type="ORF">SporoS204_04870</name>
</gene>
<protein>
    <recommendedName>
        <fullName evidence="13">CBS domain-containing protein</fullName>
    </recommendedName>
</protein>
<dbReference type="SUPFAM" id="SSF81891">
    <property type="entry name" value="Poly A polymerase C-terminal region-like"/>
    <property type="match status" value="1"/>
</dbReference>
<dbReference type="Pfam" id="PF00571">
    <property type="entry name" value="CBS"/>
    <property type="match status" value="2"/>
</dbReference>
<dbReference type="SMART" id="SM00116">
    <property type="entry name" value="CBS"/>
    <property type="match status" value="2"/>
</dbReference>
<dbReference type="SUPFAM" id="SSF54631">
    <property type="entry name" value="CBS-domain pair"/>
    <property type="match status" value="1"/>
</dbReference>
<dbReference type="InterPro" id="IPR002646">
    <property type="entry name" value="PolA_pol_head_dom"/>
</dbReference>
<keyword evidence="8" id="KW-0547">Nucleotide-binding</keyword>
<comment type="cofactor">
    <cofactor evidence="1">
        <name>Mg(2+)</name>
        <dbReference type="ChEBI" id="CHEBI:18420"/>
    </cofactor>
</comment>
<dbReference type="CDD" id="cd05398">
    <property type="entry name" value="NT_ClassII-CCAase"/>
    <property type="match status" value="1"/>
</dbReference>
<dbReference type="Gene3D" id="3.10.310.30">
    <property type="match status" value="1"/>
</dbReference>
<dbReference type="CDD" id="cd04595">
    <property type="entry name" value="CBS_pair_DHH_polyA_Pol_assoc"/>
    <property type="match status" value="1"/>
</dbReference>
<dbReference type="Gene3D" id="3.30.460.10">
    <property type="entry name" value="Beta Polymerase, domain 2"/>
    <property type="match status" value="1"/>
</dbReference>
<dbReference type="Gene3D" id="3.10.580.10">
    <property type="entry name" value="CBS-domain"/>
    <property type="match status" value="1"/>
</dbReference>
<keyword evidence="6" id="KW-0548">Nucleotidyltransferase</keyword>
<keyword evidence="5" id="KW-0819">tRNA processing</keyword>
<dbReference type="Gene3D" id="1.10.3090.10">
    <property type="entry name" value="cca-adding enzyme, domain 2"/>
    <property type="match status" value="1"/>
</dbReference>
<keyword evidence="9" id="KW-0460">Magnesium</keyword>
<evidence type="ECO:0000256" key="5">
    <source>
        <dbReference type="ARBA" id="ARBA00022694"/>
    </source>
</evidence>
<reference evidence="14 15" key="1">
    <citation type="submission" date="2016-04" db="EMBL/GenBank/DDBJ databases">
        <title>Comparative Genomics and Epigenetics of Sporosarcina ureae.</title>
        <authorList>
            <person name="Oliver A.S."/>
            <person name="Cooper K.K."/>
        </authorList>
    </citation>
    <scope>NUCLEOTIDE SEQUENCE [LARGE SCALE GENOMIC DNA]</scope>
    <source>
        <strain evidence="14 15">S204</strain>
    </source>
</reference>
<dbReference type="SUPFAM" id="SSF64182">
    <property type="entry name" value="DHH phosphoesterases"/>
    <property type="match status" value="1"/>
</dbReference>
<evidence type="ECO:0000256" key="2">
    <source>
        <dbReference type="ARBA" id="ARBA00007265"/>
    </source>
</evidence>
<feature type="domain" description="CBS" evidence="13">
    <location>
        <begin position="376"/>
        <end position="433"/>
    </location>
</feature>
<keyword evidence="4 12" id="KW-0808">Transferase</keyword>
<dbReference type="SUPFAM" id="SSF81301">
    <property type="entry name" value="Nucleotidyltransferase"/>
    <property type="match status" value="1"/>
</dbReference>
<dbReference type="Gene3D" id="3.90.1640.10">
    <property type="entry name" value="inorganic pyrophosphatase (n-terminal core)"/>
    <property type="match status" value="1"/>
</dbReference>
<keyword evidence="3" id="KW-0820">tRNA-binding</keyword>
<sequence>MQIITSHVNTDFDALASMIAAKKLYPDAQLIISDKLESRVQRFLNIYRDVFDFVPSAHVDWEQVTEMIIVDVASLSRIGKLPDDFDASKRKIIVYDHHQKGENDVQYDEGIVELTGAAVTLLIEEIRKQNIAISSFEASLFGLGLYTDTGKFTYANTTVRDMKAAAYLLEQGMSLEMVGSFAEETLTSEQQDLLDRLLTHTEIHEVEGLEIAVSTHELDHFVNGLALITTKVLGVKGTDAVITVVKMKNSVFIVGRASSERITLQPILKKLGGGGHQHAGSATVKKGDKEAILEDINSSLETMLRPAITAKELMTTPVKTLTPDTTIEEAGRRMYRYGHSGYPVVENKKLVGIITRRDLDKGNHHGLGHAPVKAYMTTKMYTIGPEASLEEIQELVIAHNIGRLPVIEDGEIVGIVTRSNIIQVLYSDMTADKKAPDTPPSTELINKMQKQLSGEAFQLLKEIGETASRIDMPVYLIGGIVRDILLDRPNFDIDIVAEGNGIELANRLMETHGGDVLEHESFGTATWNTPSGLSIDLVSSRLEYYEQPAALPEIETSVLEDDLQRRDFTINAMAIRLNAEAFGELIDPFGGQNDLREKKIKILHNISFVEDPTRIFRAVRFEQRFGFSMDEQTEKLALESIDKVIHLSPQRINEEMIRLFTEGSPQEVIRRLFELNVWQQFGVHEKQLDASVATAEHLEQIYNEQVRKITNLQIAEKPSWFNYFLLPFYCNDSLYAAEKFTLRKNRKKLLEEIMALQRHEQWNEFTQIGDYHLFLHDYSDEAILFTLVADQVPHQGSVMEYLYHRNKLQNYLNGGDLVKAGLKPGPNFSKILLHLEVSQLNGDVSTKEEADQWLEEYVCTL</sequence>
<dbReference type="Proteomes" id="UP000192486">
    <property type="component" value="Chromosome"/>
</dbReference>
<evidence type="ECO:0000256" key="6">
    <source>
        <dbReference type="ARBA" id="ARBA00022695"/>
    </source>
</evidence>
<dbReference type="Pfam" id="PF01368">
    <property type="entry name" value="DHH"/>
    <property type="match status" value="1"/>
</dbReference>
<keyword evidence="10 12" id="KW-0694">RNA-binding</keyword>
<evidence type="ECO:0000256" key="1">
    <source>
        <dbReference type="ARBA" id="ARBA00001946"/>
    </source>
</evidence>
<evidence type="ECO:0000256" key="4">
    <source>
        <dbReference type="ARBA" id="ARBA00022679"/>
    </source>
</evidence>
<keyword evidence="15" id="KW-1185">Reference proteome</keyword>
<evidence type="ECO:0000256" key="8">
    <source>
        <dbReference type="ARBA" id="ARBA00022741"/>
    </source>
</evidence>
<dbReference type="EMBL" id="CP015108">
    <property type="protein sequence ID" value="ARF13550.1"/>
    <property type="molecule type" value="Genomic_DNA"/>
</dbReference>
<dbReference type="InterPro" id="IPR043519">
    <property type="entry name" value="NT_sf"/>
</dbReference>
<evidence type="ECO:0000256" key="10">
    <source>
        <dbReference type="ARBA" id="ARBA00022884"/>
    </source>
</evidence>
<dbReference type="Pfam" id="PF01743">
    <property type="entry name" value="PolyA_pol"/>
    <property type="match status" value="1"/>
</dbReference>
<dbReference type="InterPro" id="IPR001667">
    <property type="entry name" value="DDH_dom"/>
</dbReference>
<dbReference type="RefSeq" id="WP_051210575.1">
    <property type="nucleotide sequence ID" value="NZ_CP015108.1"/>
</dbReference>
<dbReference type="InterPro" id="IPR032828">
    <property type="entry name" value="PolyA_RNA-bd"/>
</dbReference>
<evidence type="ECO:0000256" key="11">
    <source>
        <dbReference type="PROSITE-ProRule" id="PRU00703"/>
    </source>
</evidence>
<dbReference type="InterPro" id="IPR052390">
    <property type="entry name" value="tRNA_nt/polyA_polymerase"/>
</dbReference>
<evidence type="ECO:0000256" key="3">
    <source>
        <dbReference type="ARBA" id="ARBA00022555"/>
    </source>
</evidence>
<name>A0ABN4YU44_SPOUR</name>
<dbReference type="InterPro" id="IPR003156">
    <property type="entry name" value="DHHA1_dom"/>
</dbReference>
<proteinExistence type="inferred from homology"/>
<evidence type="ECO:0000313" key="15">
    <source>
        <dbReference type="Proteomes" id="UP000192486"/>
    </source>
</evidence>
<keyword evidence="11" id="KW-0129">CBS domain</keyword>